<name>A0A516GYF3_9PROT</name>
<protein>
    <recommendedName>
        <fullName evidence="3">PAS domain-containing protein</fullName>
    </recommendedName>
</protein>
<dbReference type="EMBL" id="CP041636">
    <property type="protein sequence ID" value="QDO96525.1"/>
    <property type="molecule type" value="Genomic_DNA"/>
</dbReference>
<proteinExistence type="predicted"/>
<accession>A0A516GYF3</accession>
<reference evidence="1 2" key="1">
    <citation type="submission" date="2019-07" db="EMBL/GenBank/DDBJ databases">
        <title>Genome sequencing for Ferrovibrio sp. K5.</title>
        <authorList>
            <person name="Park S.-J."/>
        </authorList>
    </citation>
    <scope>NUCLEOTIDE SEQUENCE [LARGE SCALE GENOMIC DNA]</scope>
    <source>
        <strain evidence="1 2">K5</strain>
    </source>
</reference>
<evidence type="ECO:0000313" key="2">
    <source>
        <dbReference type="Proteomes" id="UP000317496"/>
    </source>
</evidence>
<dbReference type="RefSeq" id="WP_144067506.1">
    <property type="nucleotide sequence ID" value="NZ_CP041636.1"/>
</dbReference>
<dbReference type="OrthoDB" id="8478628at2"/>
<dbReference type="AlphaFoldDB" id="A0A516GYF3"/>
<evidence type="ECO:0008006" key="3">
    <source>
        <dbReference type="Google" id="ProtNLM"/>
    </source>
</evidence>
<evidence type="ECO:0000313" key="1">
    <source>
        <dbReference type="EMBL" id="QDO96525.1"/>
    </source>
</evidence>
<sequence length="168" mass="19422">MDRAGDPIIAESDWPVTLPPPLAEFLRYWNRLHASVGDVPPKRAIDALQIPPHLLPGIGLIDWLPRDGQAEPDDGRLYYRLLGTAHRRATDHDYTGRFFDDLYTPEQVTRLKAEYLGILRSGQPHYARRGSLKHGREFIMFQRILAPLLDDRGTPRHLIGYWYWEIAD</sequence>
<dbReference type="Proteomes" id="UP000317496">
    <property type="component" value="Chromosome"/>
</dbReference>
<keyword evidence="2" id="KW-1185">Reference proteome</keyword>
<organism evidence="1 2">
    <name type="scientific">Ferrovibrio terrae</name>
    <dbReference type="NCBI Taxonomy" id="2594003"/>
    <lineage>
        <taxon>Bacteria</taxon>
        <taxon>Pseudomonadati</taxon>
        <taxon>Pseudomonadota</taxon>
        <taxon>Alphaproteobacteria</taxon>
        <taxon>Rhodospirillales</taxon>
        <taxon>Rhodospirillaceae</taxon>
        <taxon>Ferrovibrio</taxon>
    </lineage>
</organism>
<dbReference type="KEGG" id="fer:FNB15_04210"/>
<gene>
    <name evidence="1" type="ORF">FNB15_04210</name>
</gene>